<comment type="caution">
    <text evidence="1">The sequence shown here is derived from an EMBL/GenBank/DDBJ whole genome shotgun (WGS) entry which is preliminary data.</text>
</comment>
<accession>A0ABS4JD77</accession>
<evidence type="ECO:0000313" key="1">
    <source>
        <dbReference type="EMBL" id="MBP1999658.1"/>
    </source>
</evidence>
<sequence length="280" mass="32693">MSDWLNSYDHLEIDTLVNMINMAYAFENWEKVISLSEQLLKSITINVTDDFKTKNYILMEKPIIYYFGYSHLMKGLGLQKQNALTRARECVSQYSDLSWVSNGQNNQYYIEQFKMAAKANLITLDLLTGNKERLPEYLDFLFNNPIEILPGLITILEAALSNNYSIESEIDQLVPLMTGINIEQSFEISQYLSIHYLISIYFCRNKNYSKAIKYALHTISISDRLNNDMYFKKSILLYEQMKIYATSAQIEEFSTELKLMFRGEMDNEERFDLCGIVRSS</sequence>
<evidence type="ECO:0000313" key="2">
    <source>
        <dbReference type="Proteomes" id="UP001519288"/>
    </source>
</evidence>
<evidence type="ECO:0008006" key="3">
    <source>
        <dbReference type="Google" id="ProtNLM"/>
    </source>
</evidence>
<protein>
    <recommendedName>
        <fullName evidence="3">DNA-binding protein</fullName>
    </recommendedName>
</protein>
<gene>
    <name evidence="1" type="ORF">J2Z69_000677</name>
</gene>
<dbReference type="EMBL" id="JAGGLD010000001">
    <property type="protein sequence ID" value="MBP1999658.1"/>
    <property type="molecule type" value="Genomic_DNA"/>
</dbReference>
<keyword evidence="2" id="KW-1185">Reference proteome</keyword>
<dbReference type="RefSeq" id="WP_209859113.1">
    <property type="nucleotide sequence ID" value="NZ_JAGGLD010000001.1"/>
</dbReference>
<dbReference type="Proteomes" id="UP001519288">
    <property type="component" value="Unassembled WGS sequence"/>
</dbReference>
<name>A0ABS4JD77_9BACL</name>
<organism evidence="1 2">
    <name type="scientific">Paenibacillus shirakamiensis</name>
    <dbReference type="NCBI Taxonomy" id="1265935"/>
    <lineage>
        <taxon>Bacteria</taxon>
        <taxon>Bacillati</taxon>
        <taxon>Bacillota</taxon>
        <taxon>Bacilli</taxon>
        <taxon>Bacillales</taxon>
        <taxon>Paenibacillaceae</taxon>
        <taxon>Paenibacillus</taxon>
    </lineage>
</organism>
<reference evidence="1 2" key="1">
    <citation type="submission" date="2021-03" db="EMBL/GenBank/DDBJ databases">
        <title>Genomic Encyclopedia of Type Strains, Phase IV (KMG-IV): sequencing the most valuable type-strain genomes for metagenomic binning, comparative biology and taxonomic classification.</title>
        <authorList>
            <person name="Goeker M."/>
        </authorList>
    </citation>
    <scope>NUCLEOTIDE SEQUENCE [LARGE SCALE GENOMIC DNA]</scope>
    <source>
        <strain evidence="1 2">DSM 26806</strain>
    </source>
</reference>
<proteinExistence type="predicted"/>